<comment type="similarity">
    <text evidence="1 2">Belongs to the UPF0102 family.</text>
</comment>
<protein>
    <recommendedName>
        <fullName evidence="2">UPF0102 protein TH25_01340</fullName>
    </recommendedName>
</protein>
<gene>
    <name evidence="3" type="ORF">TH25_01340</name>
</gene>
<reference evidence="3 4" key="1">
    <citation type="submission" date="2014-07" db="EMBL/GenBank/DDBJ databases">
        <title>Draft genome sequence of Thalassospira profundimaris S25-3-2.</title>
        <authorList>
            <person name="Lai Q."/>
            <person name="Shao Z."/>
        </authorList>
    </citation>
    <scope>NUCLEOTIDE SEQUENCE [LARGE SCALE GENOMIC DNA]</scope>
    <source>
        <strain evidence="3 4">S25-3-2</strain>
    </source>
</reference>
<evidence type="ECO:0000256" key="2">
    <source>
        <dbReference type="HAMAP-Rule" id="MF_00048"/>
    </source>
</evidence>
<evidence type="ECO:0000313" key="3">
    <source>
        <dbReference type="EMBL" id="RCK54027.1"/>
    </source>
</evidence>
<dbReference type="PANTHER" id="PTHR34039:SF1">
    <property type="entry name" value="UPF0102 PROTEIN YRAN"/>
    <property type="match status" value="1"/>
</dbReference>
<organism evidence="3 4">
    <name type="scientific">Thalassospira profundimaris</name>
    <dbReference type="NCBI Taxonomy" id="502049"/>
    <lineage>
        <taxon>Bacteria</taxon>
        <taxon>Pseudomonadati</taxon>
        <taxon>Pseudomonadota</taxon>
        <taxon>Alphaproteobacteria</taxon>
        <taxon>Rhodospirillales</taxon>
        <taxon>Thalassospiraceae</taxon>
        <taxon>Thalassospira</taxon>
    </lineage>
</organism>
<dbReference type="InterPro" id="IPR011856">
    <property type="entry name" value="tRNA_endonuc-like_dom_sf"/>
</dbReference>
<evidence type="ECO:0000313" key="4">
    <source>
        <dbReference type="Proteomes" id="UP000252517"/>
    </source>
</evidence>
<comment type="caution">
    <text evidence="3">The sequence shown here is derived from an EMBL/GenBank/DDBJ whole genome shotgun (WGS) entry which is preliminary data.</text>
</comment>
<dbReference type="PANTHER" id="PTHR34039">
    <property type="entry name" value="UPF0102 PROTEIN YRAN"/>
    <property type="match status" value="1"/>
</dbReference>
<accession>A0A367XK38</accession>
<dbReference type="InterPro" id="IPR003509">
    <property type="entry name" value="UPF0102_YraN-like"/>
</dbReference>
<dbReference type="Proteomes" id="UP000252517">
    <property type="component" value="Unassembled WGS sequence"/>
</dbReference>
<name>A0A367XK38_9PROT</name>
<dbReference type="GO" id="GO:0003676">
    <property type="term" value="F:nucleic acid binding"/>
    <property type="evidence" value="ECO:0007669"/>
    <property type="project" value="InterPro"/>
</dbReference>
<dbReference type="HAMAP" id="MF_00048">
    <property type="entry name" value="UPF0102"/>
    <property type="match status" value="1"/>
</dbReference>
<dbReference type="OrthoDB" id="9812968at2"/>
<proteinExistence type="inferred from homology"/>
<dbReference type="SUPFAM" id="SSF52980">
    <property type="entry name" value="Restriction endonuclease-like"/>
    <property type="match status" value="1"/>
</dbReference>
<dbReference type="InterPro" id="IPR011335">
    <property type="entry name" value="Restrct_endonuc-II-like"/>
</dbReference>
<evidence type="ECO:0000256" key="1">
    <source>
        <dbReference type="ARBA" id="ARBA00006738"/>
    </source>
</evidence>
<dbReference type="AlphaFoldDB" id="A0A367XK38"/>
<dbReference type="Pfam" id="PF02021">
    <property type="entry name" value="UPF0102"/>
    <property type="match status" value="1"/>
</dbReference>
<dbReference type="EMBL" id="JPWH01000001">
    <property type="protein sequence ID" value="RCK54027.1"/>
    <property type="molecule type" value="Genomic_DNA"/>
</dbReference>
<dbReference type="Gene3D" id="3.40.1350.10">
    <property type="match status" value="1"/>
</dbReference>
<sequence>MAPKRPAPQNRTQAPRIRAEQSGRFAESLCCFWLRIKGYRILARRYRGPGGEIDILARKANMLVAIEVKYRKTRADALFAITPRQQGRIAQSLQAFAARTGHAGDMRIDVMTVSPKGRIHHHINVWMG</sequence>